<reference evidence="2" key="1">
    <citation type="submission" date="2010-05" db="EMBL/GenBank/DDBJ databases">
        <authorList>
            <person name="Muzny D."/>
            <person name="Qin X."/>
            <person name="Buhay C."/>
            <person name="Dugan-Rocha S."/>
            <person name="Ding Y."/>
            <person name="Chen G."/>
            <person name="Hawes A."/>
            <person name="Holder M."/>
            <person name="Jhangiani S."/>
            <person name="Johnson A."/>
            <person name="Khan Z."/>
            <person name="Li Z."/>
            <person name="Liu W."/>
            <person name="Liu X."/>
            <person name="Perez L."/>
            <person name="Shen H."/>
            <person name="Wang Q."/>
            <person name="Watt J."/>
            <person name="Xi L."/>
            <person name="Xin Y."/>
            <person name="Zhou J."/>
            <person name="Deng J."/>
            <person name="Jiang H."/>
            <person name="Liu Y."/>
            <person name="Qu J."/>
            <person name="Song X.-Z."/>
            <person name="Zhang L."/>
            <person name="Villasana D."/>
            <person name="Johnson A."/>
            <person name="Liu J."/>
            <person name="Liyanage D."/>
            <person name="Lorensuhewa L."/>
            <person name="Robinson T."/>
            <person name="Song A."/>
            <person name="Song B.-B."/>
            <person name="Dinh H."/>
            <person name="Thornton R."/>
            <person name="Coyle M."/>
            <person name="Francisco L."/>
            <person name="Jackson L."/>
            <person name="Javaid M."/>
            <person name="Korchina V."/>
            <person name="Kovar C."/>
            <person name="Mata R."/>
            <person name="Mathew T."/>
            <person name="Ngo R."/>
            <person name="Nguyen L."/>
            <person name="Nguyen N."/>
            <person name="Okwuonu G."/>
            <person name="Ongeri F."/>
            <person name="Pham C."/>
            <person name="Simmons D."/>
            <person name="Wilczek-Boney K."/>
            <person name="Hale W."/>
            <person name="Jakkamsetti A."/>
            <person name="Pham P."/>
            <person name="Ruth R."/>
            <person name="San Lucas F."/>
            <person name="Warren J."/>
            <person name="Zhang J."/>
            <person name="Zhao Z."/>
            <person name="Zhou C."/>
            <person name="Zhu D."/>
            <person name="Lee S."/>
            <person name="Bess C."/>
            <person name="Blankenburg K."/>
            <person name="Forbes L."/>
            <person name="Fu Q."/>
            <person name="Gubbala S."/>
            <person name="Hirani K."/>
            <person name="Jayaseelan J.C."/>
            <person name="Lara F."/>
            <person name="Munidasa M."/>
            <person name="Palculict T."/>
            <person name="Patil S."/>
            <person name="Pu L.-L."/>
            <person name="Saada N."/>
            <person name="Tang L."/>
            <person name="Weissenberger G."/>
            <person name="Zhu Y."/>
            <person name="Hemphill L."/>
            <person name="Shang Y."/>
            <person name="Youmans B."/>
            <person name="Ayvaz T."/>
            <person name="Ross M."/>
            <person name="Santibanez J."/>
            <person name="Aqrawi P."/>
            <person name="Gross S."/>
            <person name="Joshi V."/>
            <person name="Fowler G."/>
            <person name="Nazareth L."/>
            <person name="Reid J."/>
            <person name="Worley K."/>
            <person name="Petrosino J."/>
            <person name="Highlander S."/>
            <person name="Gibbs R."/>
        </authorList>
    </citation>
    <scope>NUCLEOTIDE SEQUENCE [LARGE SCALE GENOMIC DNA]</scope>
    <source>
        <strain evidence="2">MN8</strain>
    </source>
</reference>
<evidence type="ECO:0000259" key="1">
    <source>
        <dbReference type="Pfam" id="PF06855"/>
    </source>
</evidence>
<name>A0A0E1XDD0_STAAU</name>
<accession>A0A0E1XDD0</accession>
<gene>
    <name evidence="2" type="ORF">HMPREF0769_10607</name>
</gene>
<dbReference type="Gene3D" id="1.10.150.260">
    <property type="entry name" value="YozE SAM-like"/>
    <property type="match status" value="1"/>
</dbReference>
<dbReference type="InterPro" id="IPR023089">
    <property type="entry name" value="YozE_SAM-like"/>
</dbReference>
<dbReference type="AlphaFoldDB" id="A0A0E1XDD0"/>
<dbReference type="SUPFAM" id="SSF140652">
    <property type="entry name" value="YozE-like"/>
    <property type="match status" value="1"/>
</dbReference>
<feature type="domain" description="YozE SAM-like" evidence="1">
    <location>
        <begin position="2"/>
        <end position="67"/>
    </location>
</feature>
<dbReference type="RefSeq" id="WP_000011687.1">
    <property type="nucleotide sequence ID" value="NZ_CM000952.1"/>
</dbReference>
<dbReference type="InterPro" id="IPR036806">
    <property type="entry name" value="YozE_SAM-like_sf"/>
</dbReference>
<proteinExistence type="predicted"/>
<dbReference type="EMBL" id="ACJA02000001">
    <property type="protein sequence ID" value="EFH96605.1"/>
    <property type="molecule type" value="Genomic_DNA"/>
</dbReference>
<dbReference type="SMR" id="A0A0E1XDD0"/>
<comment type="caution">
    <text evidence="2">The sequence shown here is derived from an EMBL/GenBank/DDBJ whole genome shotgun (WGS) entry which is preliminary data.</text>
</comment>
<protein>
    <recommendedName>
        <fullName evidence="1">YozE SAM-like domain-containing protein</fullName>
    </recommendedName>
</protein>
<evidence type="ECO:0000313" key="2">
    <source>
        <dbReference type="EMBL" id="EFH96605.1"/>
    </source>
</evidence>
<dbReference type="Pfam" id="PF06855">
    <property type="entry name" value="YozE_SAM_like"/>
    <property type="match status" value="1"/>
</dbReference>
<organism evidence="2">
    <name type="scientific">Staphylococcus aureus subsp. aureus MN8</name>
    <dbReference type="NCBI Taxonomy" id="548470"/>
    <lineage>
        <taxon>Bacteria</taxon>
        <taxon>Bacillati</taxon>
        <taxon>Bacillota</taxon>
        <taxon>Bacilli</taxon>
        <taxon>Bacillales</taxon>
        <taxon>Staphylococcaceae</taxon>
        <taxon>Staphylococcus</taxon>
    </lineage>
</organism>
<dbReference type="HOGENOM" id="CLU_189244_0_0_9"/>
<sequence length="72" mass="8348">MSFYEFMQSFLGDDTPLGELVDWINQDSNFPREVKSHSEILSYFRTNPCPESISVPVIKRALSVFNQFTNVQ</sequence>
<dbReference type="Proteomes" id="UP000003455">
    <property type="component" value="Chromosome"/>
</dbReference>